<dbReference type="AlphaFoldDB" id="A0A540VAN8"/>
<evidence type="ECO:0000256" key="2">
    <source>
        <dbReference type="RuleBase" id="RU004429"/>
    </source>
</evidence>
<proteinExistence type="inferred from homology"/>
<feature type="transmembrane region" description="Helical" evidence="2">
    <location>
        <begin position="143"/>
        <end position="170"/>
    </location>
</feature>
<dbReference type="Pfam" id="PF00499">
    <property type="entry name" value="Oxidored_q3"/>
    <property type="match status" value="1"/>
</dbReference>
<keyword evidence="2" id="KW-0874">Quinone</keyword>
<dbReference type="PANTHER" id="PTHR33269">
    <property type="entry name" value="NADH-UBIQUINONE OXIDOREDUCTASE CHAIN 6"/>
    <property type="match status" value="1"/>
</dbReference>
<dbReference type="GO" id="GO:0048038">
    <property type="term" value="F:quinone binding"/>
    <property type="evidence" value="ECO:0007669"/>
    <property type="project" value="UniProtKB-UniRule"/>
</dbReference>
<dbReference type="PANTHER" id="PTHR33269:SF17">
    <property type="entry name" value="NADH-UBIQUINONE OXIDOREDUCTASE CHAIN 6"/>
    <property type="match status" value="1"/>
</dbReference>
<dbReference type="RefSeq" id="WP_141611858.1">
    <property type="nucleotide sequence ID" value="NZ_VIGC02000032.1"/>
</dbReference>
<gene>
    <name evidence="3" type="ORF">FKZ61_19585</name>
</gene>
<reference evidence="3 4" key="1">
    <citation type="submission" date="2019-06" db="EMBL/GenBank/DDBJ databases">
        <title>Genome sequence of Litorilinea aerophila BAA-2444.</title>
        <authorList>
            <person name="Maclea K.S."/>
            <person name="Maurais E.G."/>
            <person name="Iannazzi L.C."/>
        </authorList>
    </citation>
    <scope>NUCLEOTIDE SEQUENCE [LARGE SCALE GENOMIC DNA]</scope>
    <source>
        <strain evidence="3 4">ATCC BAA-2444</strain>
    </source>
</reference>
<comment type="function">
    <text evidence="2">NDH-1 shuttles electrons from NADH, via FMN and iron-sulfur (Fe-S) centers, to quinones in the respiratory chain. Couples the redox reaction to proton translocation (for every two electrons transferred, four hydrogen ions are translocated across the cytoplasmic membrane), and thus conserves the redox energy in a proton gradient.</text>
</comment>
<evidence type="ECO:0000256" key="1">
    <source>
        <dbReference type="ARBA" id="ARBA00005698"/>
    </source>
</evidence>
<keyword evidence="2" id="KW-1133">Transmembrane helix</keyword>
<evidence type="ECO:0000313" key="3">
    <source>
        <dbReference type="EMBL" id="TQE93829.1"/>
    </source>
</evidence>
<keyword evidence="2" id="KW-0472">Membrane</keyword>
<keyword evidence="2" id="KW-1003">Cell membrane</keyword>
<dbReference type="GO" id="GO:0008137">
    <property type="term" value="F:NADH dehydrogenase (ubiquinone) activity"/>
    <property type="evidence" value="ECO:0007669"/>
    <property type="project" value="UniProtKB-UniRule"/>
</dbReference>
<evidence type="ECO:0000313" key="4">
    <source>
        <dbReference type="Proteomes" id="UP000317371"/>
    </source>
</evidence>
<dbReference type="OrthoDB" id="161876at2"/>
<dbReference type="InParanoid" id="A0A540VAN8"/>
<dbReference type="GO" id="GO:0005886">
    <property type="term" value="C:plasma membrane"/>
    <property type="evidence" value="ECO:0007669"/>
    <property type="project" value="UniProtKB-SubCell"/>
</dbReference>
<comment type="caution">
    <text evidence="3">The sequence shown here is derived from an EMBL/GenBank/DDBJ whole genome shotgun (WGS) entry which is preliminary data.</text>
</comment>
<feature type="transmembrane region" description="Helical" evidence="2">
    <location>
        <begin position="40"/>
        <end position="57"/>
    </location>
</feature>
<dbReference type="InterPro" id="IPR042106">
    <property type="entry name" value="Nuo/plastoQ_OxRdtase_6_NuoJ"/>
</dbReference>
<keyword evidence="2" id="KW-0520">NAD</keyword>
<dbReference type="InterPro" id="IPR001457">
    <property type="entry name" value="NADH_UbQ/plastoQ_OxRdtase_su6"/>
</dbReference>
<dbReference type="Gene3D" id="1.20.120.1200">
    <property type="entry name" value="NADH-ubiquinone/plastoquinone oxidoreductase chain 6, subunit NuoJ"/>
    <property type="match status" value="1"/>
</dbReference>
<dbReference type="EC" id="7.1.1.-" evidence="2"/>
<protein>
    <recommendedName>
        <fullName evidence="2">NADH-quinone oxidoreductase subunit J</fullName>
        <ecNumber evidence="2">7.1.1.-</ecNumber>
    </recommendedName>
</protein>
<accession>A0A540VAN8</accession>
<sequence length="173" mass="18550">MPAILDHLPTVQQVIFILIGLFTAVSALLVVVAPNLFHNALALVATFFGVTGLYVLLEAEFLAVSQVLIYVGAISTLITFAIMLTRGMMYGRTSPTNQQRLAAAIMAVLFFLVLAGLLVHVPWPVVGAELKAGEAIIADLGELFVTTYLIPFELMALLLLVALAGALMLARDR</sequence>
<comment type="similarity">
    <text evidence="1 2">Belongs to the complex I subunit 6 family.</text>
</comment>
<keyword evidence="4" id="KW-1185">Reference proteome</keyword>
<dbReference type="EMBL" id="VIGC01000032">
    <property type="protein sequence ID" value="TQE93829.1"/>
    <property type="molecule type" value="Genomic_DNA"/>
</dbReference>
<keyword evidence="2" id="KW-0812">Transmembrane</keyword>
<feature type="transmembrane region" description="Helical" evidence="2">
    <location>
        <begin position="69"/>
        <end position="89"/>
    </location>
</feature>
<name>A0A540VAN8_9CHLR</name>
<comment type="subcellular location">
    <subcellularLocation>
        <location evidence="2">Cell membrane</location>
        <topology evidence="2">Multi-pass membrane protein</topology>
    </subcellularLocation>
</comment>
<dbReference type="Proteomes" id="UP000317371">
    <property type="component" value="Unassembled WGS sequence"/>
</dbReference>
<comment type="catalytic activity">
    <reaction evidence="2">
        <text>a quinone + NADH + 5 H(+)(in) = a quinol + NAD(+) + 4 H(+)(out)</text>
        <dbReference type="Rhea" id="RHEA:57888"/>
        <dbReference type="ChEBI" id="CHEBI:15378"/>
        <dbReference type="ChEBI" id="CHEBI:24646"/>
        <dbReference type="ChEBI" id="CHEBI:57540"/>
        <dbReference type="ChEBI" id="CHEBI:57945"/>
        <dbReference type="ChEBI" id="CHEBI:132124"/>
    </reaction>
</comment>
<feature type="transmembrane region" description="Helical" evidence="2">
    <location>
        <begin position="14"/>
        <end position="33"/>
    </location>
</feature>
<feature type="transmembrane region" description="Helical" evidence="2">
    <location>
        <begin position="101"/>
        <end position="123"/>
    </location>
</feature>
<organism evidence="3 4">
    <name type="scientific">Litorilinea aerophila</name>
    <dbReference type="NCBI Taxonomy" id="1204385"/>
    <lineage>
        <taxon>Bacteria</taxon>
        <taxon>Bacillati</taxon>
        <taxon>Chloroflexota</taxon>
        <taxon>Caldilineae</taxon>
        <taxon>Caldilineales</taxon>
        <taxon>Caldilineaceae</taxon>
        <taxon>Litorilinea</taxon>
    </lineage>
</organism>